<dbReference type="InterPro" id="IPR011016">
    <property type="entry name" value="Znf_RING-CH"/>
</dbReference>
<evidence type="ECO:0000256" key="4">
    <source>
        <dbReference type="SAM" id="MobiDB-lite"/>
    </source>
</evidence>
<feature type="region of interest" description="Disordered" evidence="4">
    <location>
        <begin position="241"/>
        <end position="267"/>
    </location>
</feature>
<keyword evidence="5" id="KW-1133">Transmembrane helix</keyword>
<protein>
    <recommendedName>
        <fullName evidence="6">RING-CH-type domain-containing protein</fullName>
    </recommendedName>
</protein>
<comment type="caution">
    <text evidence="7">The sequence shown here is derived from an EMBL/GenBank/DDBJ whole genome shotgun (WGS) entry which is preliminary data.</text>
</comment>
<keyword evidence="5" id="KW-0812">Transmembrane</keyword>
<dbReference type="EMBL" id="JAMYWD010000002">
    <property type="protein sequence ID" value="KAJ4978429.1"/>
    <property type="molecule type" value="Genomic_DNA"/>
</dbReference>
<feature type="compositionally biased region" description="Polar residues" evidence="4">
    <location>
        <begin position="198"/>
        <end position="207"/>
    </location>
</feature>
<feature type="compositionally biased region" description="Pro residues" evidence="4">
    <location>
        <begin position="23"/>
        <end position="32"/>
    </location>
</feature>
<name>A0A9Q0KY45_9MAGN</name>
<dbReference type="PANTHER" id="PTHR46158">
    <property type="entry name" value="OS02G0165000 PROTEIN"/>
    <property type="match status" value="1"/>
</dbReference>
<organism evidence="7 8">
    <name type="scientific">Protea cynaroides</name>
    <dbReference type="NCBI Taxonomy" id="273540"/>
    <lineage>
        <taxon>Eukaryota</taxon>
        <taxon>Viridiplantae</taxon>
        <taxon>Streptophyta</taxon>
        <taxon>Embryophyta</taxon>
        <taxon>Tracheophyta</taxon>
        <taxon>Spermatophyta</taxon>
        <taxon>Magnoliopsida</taxon>
        <taxon>Proteales</taxon>
        <taxon>Proteaceae</taxon>
        <taxon>Protea</taxon>
    </lineage>
</organism>
<dbReference type="InterPro" id="IPR013083">
    <property type="entry name" value="Znf_RING/FYVE/PHD"/>
</dbReference>
<gene>
    <name evidence="7" type="ORF">NE237_009209</name>
</gene>
<evidence type="ECO:0000256" key="5">
    <source>
        <dbReference type="SAM" id="Phobius"/>
    </source>
</evidence>
<feature type="transmembrane region" description="Helical" evidence="5">
    <location>
        <begin position="383"/>
        <end position="407"/>
    </location>
</feature>
<evidence type="ECO:0000313" key="8">
    <source>
        <dbReference type="Proteomes" id="UP001141806"/>
    </source>
</evidence>
<dbReference type="AlphaFoldDB" id="A0A9Q0KY45"/>
<feature type="transmembrane region" description="Helical" evidence="5">
    <location>
        <begin position="419"/>
        <end position="441"/>
    </location>
</feature>
<keyword evidence="3" id="KW-0862">Zinc</keyword>
<dbReference type="SUPFAM" id="SSF57850">
    <property type="entry name" value="RING/U-box"/>
    <property type="match status" value="1"/>
</dbReference>
<keyword evidence="8" id="KW-1185">Reference proteome</keyword>
<dbReference type="Pfam" id="PF12906">
    <property type="entry name" value="RINGv"/>
    <property type="match status" value="1"/>
</dbReference>
<feature type="compositionally biased region" description="Basic and acidic residues" evidence="4">
    <location>
        <begin position="498"/>
        <end position="507"/>
    </location>
</feature>
<keyword evidence="1" id="KW-0479">Metal-binding</keyword>
<evidence type="ECO:0000256" key="3">
    <source>
        <dbReference type="ARBA" id="ARBA00022833"/>
    </source>
</evidence>
<dbReference type="OrthoDB" id="435038at2759"/>
<dbReference type="Gene3D" id="3.30.40.10">
    <property type="entry name" value="Zinc/RING finger domain, C3HC4 (zinc finger)"/>
    <property type="match status" value="1"/>
</dbReference>
<dbReference type="SMART" id="SM00744">
    <property type="entry name" value="RINGv"/>
    <property type="match status" value="1"/>
</dbReference>
<feature type="compositionally biased region" description="Polar residues" evidence="4">
    <location>
        <begin position="241"/>
        <end position="257"/>
    </location>
</feature>
<dbReference type="CDD" id="cd16495">
    <property type="entry name" value="RING_CH-C4HC3_MARCH"/>
    <property type="match status" value="1"/>
</dbReference>
<evidence type="ECO:0000259" key="6">
    <source>
        <dbReference type="PROSITE" id="PS51292"/>
    </source>
</evidence>
<accession>A0A9Q0KY45</accession>
<evidence type="ECO:0000256" key="1">
    <source>
        <dbReference type="ARBA" id="ARBA00022723"/>
    </source>
</evidence>
<reference evidence="7" key="1">
    <citation type="journal article" date="2023" name="Plant J.">
        <title>The genome of the king protea, Protea cynaroides.</title>
        <authorList>
            <person name="Chang J."/>
            <person name="Duong T.A."/>
            <person name="Schoeman C."/>
            <person name="Ma X."/>
            <person name="Roodt D."/>
            <person name="Barker N."/>
            <person name="Li Z."/>
            <person name="Van de Peer Y."/>
            <person name="Mizrachi E."/>
        </authorList>
    </citation>
    <scope>NUCLEOTIDE SEQUENCE</scope>
    <source>
        <tissue evidence="7">Young leaves</tissue>
    </source>
</reference>
<keyword evidence="5" id="KW-0472">Membrane</keyword>
<sequence length="507" mass="56021">METKEELEFHEKYEVGSCEQTVVPPPPPPPPNHKVDVSIGVTEKAPPVQHWRKQNLFLQIPPRKLANSSSRDFVRINMPPTPSPTPTRMNLPPTPSLSSARTNESPGPSSSRGKSSRRGFLSRVNFKYRSSTTDIEKAAAITLGTPSTGRREKPFVSRSLSLTKLLTPRTRKTSSLPVTPVAHSNPDSVRGGSVVDPLNSNKKGGQRMISRSLSVPANNRGRGIKRTETLGGVFRVIPSTPRVTEGSTAMSNATTPTGDAENNDADGEDIPVEEAVCRICFIELGEGGDTLKLECSCKGELALAHQECAIKWFSIKGNKICDVCKQEVQNLSVTLLRVQTIRTRNTNENRSRQIAVSQYRVWQDVPVVVIVSMLAYFCFLEQLLVANMGTGAIAMSLPFSCILGLLASMTSSTMVRRRFVWVYASVQFALVVLFAHIFYSVLHLQAILSILLSTFAGFGVAISGNSVIVEFLRWRSRRRTRADFHYGSQEVYPPQPEPIRDQNETRN</sequence>
<feature type="region of interest" description="Disordered" evidence="4">
    <location>
        <begin position="68"/>
        <end position="118"/>
    </location>
</feature>
<evidence type="ECO:0000256" key="2">
    <source>
        <dbReference type="ARBA" id="ARBA00022771"/>
    </source>
</evidence>
<dbReference type="PANTHER" id="PTHR46158:SF1">
    <property type="entry name" value="RING_U-BOX SUPERFAMILY PROTEIN"/>
    <property type="match status" value="1"/>
</dbReference>
<feature type="domain" description="RING-CH-type" evidence="6">
    <location>
        <begin position="269"/>
        <end position="331"/>
    </location>
</feature>
<feature type="transmembrane region" description="Helical" evidence="5">
    <location>
        <begin position="447"/>
        <end position="472"/>
    </location>
</feature>
<dbReference type="GO" id="GO:0008270">
    <property type="term" value="F:zinc ion binding"/>
    <property type="evidence" value="ECO:0007669"/>
    <property type="project" value="UniProtKB-KW"/>
</dbReference>
<feature type="region of interest" description="Disordered" evidence="4">
    <location>
        <begin position="17"/>
        <end position="37"/>
    </location>
</feature>
<dbReference type="PROSITE" id="PS51292">
    <property type="entry name" value="ZF_RING_CH"/>
    <property type="match status" value="1"/>
</dbReference>
<keyword evidence="2" id="KW-0863">Zinc-finger</keyword>
<feature type="region of interest" description="Disordered" evidence="4">
    <location>
        <begin position="488"/>
        <end position="507"/>
    </location>
</feature>
<proteinExistence type="predicted"/>
<evidence type="ECO:0000313" key="7">
    <source>
        <dbReference type="EMBL" id="KAJ4978429.1"/>
    </source>
</evidence>
<dbReference type="Proteomes" id="UP001141806">
    <property type="component" value="Unassembled WGS sequence"/>
</dbReference>
<feature type="region of interest" description="Disordered" evidence="4">
    <location>
        <begin position="171"/>
        <end position="207"/>
    </location>
</feature>